<proteinExistence type="predicted"/>
<accession>A0A3B0RG76</accession>
<reference evidence="1" key="1">
    <citation type="submission" date="2018-06" db="EMBL/GenBank/DDBJ databases">
        <authorList>
            <person name="Zhirakovskaya E."/>
        </authorList>
    </citation>
    <scope>NUCLEOTIDE SEQUENCE</scope>
</reference>
<organism evidence="1">
    <name type="scientific">hydrothermal vent metagenome</name>
    <dbReference type="NCBI Taxonomy" id="652676"/>
    <lineage>
        <taxon>unclassified sequences</taxon>
        <taxon>metagenomes</taxon>
        <taxon>ecological metagenomes</taxon>
    </lineage>
</organism>
<dbReference type="InterPro" id="IPR019004">
    <property type="entry name" value="YqeY/Aim41"/>
</dbReference>
<sequence length="151" mass="16903">MLRDQLTAAMKQAMKDKNKRRLTTIRLILAAIKDRDIAARTDKNASQDEDAVVLEILAKMIKQRKESFVVYEEAGRLELAQQEQEEMEIIAEFQPRQMSDDEIEAVVKDAIAETGASGLKDIGKIMGLLKGKYAGQMDFSRASALARSELS</sequence>
<dbReference type="PANTHER" id="PTHR28055:SF1">
    <property type="entry name" value="ALTERED INHERITANCE OF MITOCHONDRIA PROTEIN 41, MITOCHONDRIAL"/>
    <property type="match status" value="1"/>
</dbReference>
<dbReference type="Pfam" id="PF09424">
    <property type="entry name" value="YqeY"/>
    <property type="match status" value="1"/>
</dbReference>
<dbReference type="InterPro" id="IPR023168">
    <property type="entry name" value="GatB_Yqey_C_2"/>
</dbReference>
<dbReference type="AlphaFoldDB" id="A0A3B0RG76"/>
<dbReference type="SUPFAM" id="SSF89095">
    <property type="entry name" value="GatB/YqeY motif"/>
    <property type="match status" value="1"/>
</dbReference>
<dbReference type="Gene3D" id="1.10.10.410">
    <property type="match status" value="1"/>
</dbReference>
<dbReference type="Gene3D" id="1.10.1510.10">
    <property type="entry name" value="Uncharacterised protein YqeY/AIM41 PF09424, N-terminal domain"/>
    <property type="match status" value="1"/>
</dbReference>
<dbReference type="InterPro" id="IPR003789">
    <property type="entry name" value="Asn/Gln_tRNA_amidoTrase-B-like"/>
</dbReference>
<protein>
    <submittedName>
        <fullName evidence="1">Transamidase GatB domain protein</fullName>
    </submittedName>
</protein>
<dbReference type="EMBL" id="UOED01000021">
    <property type="protein sequence ID" value="VAV87118.1"/>
    <property type="molecule type" value="Genomic_DNA"/>
</dbReference>
<name>A0A3B0RG76_9ZZZZ</name>
<dbReference type="InterPro" id="IPR042184">
    <property type="entry name" value="YqeY/Aim41_N"/>
</dbReference>
<gene>
    <name evidence="1" type="ORF">MNBD_ALPHA02-442</name>
</gene>
<evidence type="ECO:0000313" key="1">
    <source>
        <dbReference type="EMBL" id="VAV87118.1"/>
    </source>
</evidence>
<dbReference type="PANTHER" id="PTHR28055">
    <property type="entry name" value="ALTERED INHERITANCE OF MITOCHONDRIA PROTEIN 41, MITOCHONDRIAL"/>
    <property type="match status" value="1"/>
</dbReference>
<dbReference type="GO" id="GO:0016884">
    <property type="term" value="F:carbon-nitrogen ligase activity, with glutamine as amido-N-donor"/>
    <property type="evidence" value="ECO:0007669"/>
    <property type="project" value="InterPro"/>
</dbReference>